<feature type="non-terminal residue" evidence="3">
    <location>
        <position position="1"/>
    </location>
</feature>
<feature type="coiled-coil region" evidence="1">
    <location>
        <begin position="148"/>
        <end position="175"/>
    </location>
</feature>
<dbReference type="EMBL" id="LAZR01058669">
    <property type="protein sequence ID" value="KKK69395.1"/>
    <property type="molecule type" value="Genomic_DNA"/>
</dbReference>
<reference evidence="3" key="1">
    <citation type="journal article" date="2015" name="Nature">
        <title>Complex archaea that bridge the gap between prokaryotes and eukaryotes.</title>
        <authorList>
            <person name="Spang A."/>
            <person name="Saw J.H."/>
            <person name="Jorgensen S.L."/>
            <person name="Zaremba-Niedzwiedzka K."/>
            <person name="Martijn J."/>
            <person name="Lind A.E."/>
            <person name="van Eijk R."/>
            <person name="Schleper C."/>
            <person name="Guy L."/>
            <person name="Ettema T.J."/>
        </authorList>
    </citation>
    <scope>NUCLEOTIDE SEQUENCE</scope>
</reference>
<feature type="compositionally biased region" description="Polar residues" evidence="2">
    <location>
        <begin position="129"/>
        <end position="140"/>
    </location>
</feature>
<feature type="region of interest" description="Disordered" evidence="2">
    <location>
        <begin position="124"/>
        <end position="143"/>
    </location>
</feature>
<name>A0A0F8Y703_9ZZZZ</name>
<organism evidence="3">
    <name type="scientific">marine sediment metagenome</name>
    <dbReference type="NCBI Taxonomy" id="412755"/>
    <lineage>
        <taxon>unclassified sequences</taxon>
        <taxon>metagenomes</taxon>
        <taxon>ecological metagenomes</taxon>
    </lineage>
</organism>
<proteinExistence type="predicted"/>
<protein>
    <submittedName>
        <fullName evidence="3">Uncharacterized protein</fullName>
    </submittedName>
</protein>
<evidence type="ECO:0000256" key="2">
    <source>
        <dbReference type="SAM" id="MobiDB-lite"/>
    </source>
</evidence>
<accession>A0A0F8Y703</accession>
<dbReference type="AlphaFoldDB" id="A0A0F8Y703"/>
<gene>
    <name evidence="3" type="ORF">LCGC14_2934460</name>
</gene>
<feature type="non-terminal residue" evidence="3">
    <location>
        <position position="379"/>
    </location>
</feature>
<evidence type="ECO:0000313" key="3">
    <source>
        <dbReference type="EMBL" id="KKK69395.1"/>
    </source>
</evidence>
<sequence length="379" mass="42891">GWGVYRKMAREQAREQFERNVTAINEEKITEEKMLDYVGKGRERYGLLQKAGRFLEEAKTMSLSSEEKKLCGELTQWHTREEPIHTAMSAFETKLAEADKKLAIDNVELLAQGAEKRLSDAEELIDPDNPTTSTAPSAPHSNLREELRRAYGSRIDKINRKIDRLKRECNRQTSQWGDLNTDCDKAKNSKDPEFISGTLAELKKWQDKLKDKSKLTDRLTKTKEWQQSLERHQTSVRKNIDGLVKGLQAEVDKLSEAVGRMDGPATEERIKAVGEARGELEAWKTDGSVEPALIAAGREIETAKGIVSAWGDRKNQICDILVLVDTLDQRWRREIEVKANDPDKSKKSKAIEAKLKALNGKLDELGKNLSNLGEGQPRK</sequence>
<comment type="caution">
    <text evidence="3">The sequence shown here is derived from an EMBL/GenBank/DDBJ whole genome shotgun (WGS) entry which is preliminary data.</text>
</comment>
<keyword evidence="1" id="KW-0175">Coiled coil</keyword>
<evidence type="ECO:0000256" key="1">
    <source>
        <dbReference type="SAM" id="Coils"/>
    </source>
</evidence>